<protein>
    <submittedName>
        <fullName evidence="2">Uncharacterized protein</fullName>
    </submittedName>
</protein>
<dbReference type="Proteomes" id="UP000440978">
    <property type="component" value="Unassembled WGS sequence"/>
</dbReference>
<organism evidence="2 3">
    <name type="scientific">Terrilactibacillus tamarindi</name>
    <dbReference type="NCBI Taxonomy" id="2599694"/>
    <lineage>
        <taxon>Bacteria</taxon>
        <taxon>Bacillati</taxon>
        <taxon>Bacillota</taxon>
        <taxon>Bacilli</taxon>
        <taxon>Bacillales</taxon>
        <taxon>Bacillaceae</taxon>
        <taxon>Terrilactibacillus</taxon>
    </lineage>
</organism>
<keyword evidence="3" id="KW-1185">Reference proteome</keyword>
<reference evidence="2 3" key="1">
    <citation type="submission" date="2019-11" db="EMBL/GenBank/DDBJ databases">
        <title>Terrilactibacillus tamarindus sp. nov. BCM23-1 isolated from bark of Tamarindus indica.</title>
        <authorList>
            <person name="Kingkaew E."/>
            <person name="Tanasupawat S."/>
        </authorList>
    </citation>
    <scope>NUCLEOTIDE SEQUENCE [LARGE SCALE GENOMIC DNA]</scope>
    <source>
        <strain evidence="2 3">BCM23-1</strain>
    </source>
</reference>
<feature type="transmembrane region" description="Helical" evidence="1">
    <location>
        <begin position="56"/>
        <end position="75"/>
    </location>
</feature>
<keyword evidence="1" id="KW-0812">Transmembrane</keyword>
<feature type="transmembrane region" description="Helical" evidence="1">
    <location>
        <begin position="6"/>
        <end position="23"/>
    </location>
</feature>
<keyword evidence="1" id="KW-1133">Transmembrane helix</keyword>
<dbReference type="OrthoDB" id="3169575at2"/>
<feature type="transmembrane region" description="Helical" evidence="1">
    <location>
        <begin position="30"/>
        <end position="50"/>
    </location>
</feature>
<sequence length="562" mass="65019">MMHILPYFIAILFVTLVPSIWRDNYKKYDFYYYQLAKLLTGCLYIFFVTYFKLMDITYSGLFVAFVPLILVSILIDIGIFNRKKTKPVIYLTGFIIFFLLAYTGFRFIYPLTLAHSKYNMANAQVTNEKEEPVDIQHIPVVPKKYARYKSEKLLGSVSNYSYYELGDSSIQKIDKKLYWVTPIEFKGLFRWMKARTVPGYIKMNAEDENAEPQFVKEKMSIVPSAYFNHHLDRVVRAKYPHLILYGDSFEPDDNGKSYYVVSYGHFSKFRQIRSVDGVIVVDPTNGKMKRYSMSHVPTFIDQVIPDSIAEERNDWFGKYKHGFFNSLIGKRDVHEPTKWKGQDEVTAVFNRNGQMQWFTDHTINNTNSGSMVGYTLMDARSGQLTYYTKANGLINGGAAINVVNKTFKREGYKAIGPTLYNIYGQYSWVVPVLDDNGVFRNLAVVNAENEKMMGYSDNKRDTFNNYKNKLSLNSEDNAVPSDMANTKTLEGKVIRVYKAFENNRTITQFMIKGHSQIFTVTSTKFPYSVFLEQGESVRIQYVDNQQDTATVMKFANLSQKNE</sequence>
<name>A0A6N8CRQ0_9BACI</name>
<dbReference type="RefSeq" id="WP_155216060.1">
    <property type="nucleotide sequence ID" value="NZ_WNHB01000002.1"/>
</dbReference>
<evidence type="ECO:0000313" key="2">
    <source>
        <dbReference type="EMBL" id="MTT30656.1"/>
    </source>
</evidence>
<comment type="caution">
    <text evidence="2">The sequence shown here is derived from an EMBL/GenBank/DDBJ whole genome shotgun (WGS) entry which is preliminary data.</text>
</comment>
<feature type="transmembrane region" description="Helical" evidence="1">
    <location>
        <begin position="87"/>
        <end position="109"/>
    </location>
</feature>
<evidence type="ECO:0000313" key="3">
    <source>
        <dbReference type="Proteomes" id="UP000440978"/>
    </source>
</evidence>
<dbReference type="EMBL" id="WNHB01000002">
    <property type="protein sequence ID" value="MTT30656.1"/>
    <property type="molecule type" value="Genomic_DNA"/>
</dbReference>
<evidence type="ECO:0000256" key="1">
    <source>
        <dbReference type="SAM" id="Phobius"/>
    </source>
</evidence>
<accession>A0A6N8CRQ0</accession>
<proteinExistence type="predicted"/>
<gene>
    <name evidence="2" type="ORF">GMB86_01335</name>
</gene>
<keyword evidence="1" id="KW-0472">Membrane</keyword>
<dbReference type="AlphaFoldDB" id="A0A6N8CRQ0"/>